<protein>
    <recommendedName>
        <fullName evidence="13">Glycosyltransferases</fullName>
        <ecNumber evidence="13">2.4.-.-</ecNumber>
    </recommendedName>
</protein>
<dbReference type="GO" id="GO:0042285">
    <property type="term" value="F:xylosyltransferase activity"/>
    <property type="evidence" value="ECO:0007669"/>
    <property type="project" value="TreeGrafter"/>
</dbReference>
<dbReference type="Gene3D" id="3.90.550.10">
    <property type="entry name" value="Spore Coat Polysaccharide Biosynthesis Protein SpsA, Chain A"/>
    <property type="match status" value="1"/>
</dbReference>
<feature type="transmembrane region" description="Helical" evidence="13">
    <location>
        <begin position="21"/>
        <end position="42"/>
    </location>
</feature>
<dbReference type="AlphaFoldDB" id="A0AAX6E3J2"/>
<keyword evidence="5 13" id="KW-0812">Transmembrane</keyword>
<dbReference type="PANTHER" id="PTHR10896">
    <property type="entry name" value="GALACTOSYLGALACTOSYLXYLOSYLPROTEIN 3-BETA-GLUCURONOSYLTRANSFERASE BETA-1,3-GLUCURONYLTRANSFERASE"/>
    <property type="match status" value="1"/>
</dbReference>
<proteinExistence type="inferred from homology"/>
<evidence type="ECO:0000256" key="10">
    <source>
        <dbReference type="ARBA" id="ARBA00023180"/>
    </source>
</evidence>
<keyword evidence="6 13" id="KW-0735">Signal-anchor</keyword>
<dbReference type="GO" id="GO:0010417">
    <property type="term" value="P:glucuronoxylan biosynthetic process"/>
    <property type="evidence" value="ECO:0007669"/>
    <property type="project" value="TreeGrafter"/>
</dbReference>
<organism evidence="15 16">
    <name type="scientific">Iris pallida</name>
    <name type="common">Sweet iris</name>
    <dbReference type="NCBI Taxonomy" id="29817"/>
    <lineage>
        <taxon>Eukaryota</taxon>
        <taxon>Viridiplantae</taxon>
        <taxon>Streptophyta</taxon>
        <taxon>Embryophyta</taxon>
        <taxon>Tracheophyta</taxon>
        <taxon>Spermatophyta</taxon>
        <taxon>Magnoliopsida</taxon>
        <taxon>Liliopsida</taxon>
        <taxon>Asparagales</taxon>
        <taxon>Iridaceae</taxon>
        <taxon>Iridoideae</taxon>
        <taxon>Irideae</taxon>
        <taxon>Iris</taxon>
    </lineage>
</organism>
<dbReference type="GO" id="GO:0000139">
    <property type="term" value="C:Golgi membrane"/>
    <property type="evidence" value="ECO:0007669"/>
    <property type="project" value="UniProtKB-SubCell"/>
</dbReference>
<evidence type="ECO:0000256" key="7">
    <source>
        <dbReference type="ARBA" id="ARBA00022989"/>
    </source>
</evidence>
<evidence type="ECO:0000256" key="11">
    <source>
        <dbReference type="ARBA" id="ARBA00023316"/>
    </source>
</evidence>
<keyword evidence="11 13" id="KW-0961">Cell wall biogenesis/degradation</keyword>
<keyword evidence="8 13" id="KW-0333">Golgi apparatus</keyword>
<dbReference type="GO" id="GO:0071555">
    <property type="term" value="P:cell wall organization"/>
    <property type="evidence" value="ECO:0007669"/>
    <property type="project" value="UniProtKB-KW"/>
</dbReference>
<evidence type="ECO:0000256" key="2">
    <source>
        <dbReference type="ARBA" id="ARBA00007706"/>
    </source>
</evidence>
<dbReference type="EMBL" id="JANAVB010040218">
    <property type="protein sequence ID" value="KAJ6798540.1"/>
    <property type="molecule type" value="Genomic_DNA"/>
</dbReference>
<accession>A0AAX6E3J2</accession>
<evidence type="ECO:0000256" key="4">
    <source>
        <dbReference type="ARBA" id="ARBA00022679"/>
    </source>
</evidence>
<dbReference type="SUPFAM" id="SSF53448">
    <property type="entry name" value="Nucleotide-diphospho-sugar transferases"/>
    <property type="match status" value="1"/>
</dbReference>
<dbReference type="GO" id="GO:0015018">
    <property type="term" value="F:galactosylgalactosylxylosylprotein 3-beta-glucuronosyltransferase activity"/>
    <property type="evidence" value="ECO:0007669"/>
    <property type="project" value="InterPro"/>
</dbReference>
<dbReference type="Proteomes" id="UP001140949">
    <property type="component" value="Unassembled WGS sequence"/>
</dbReference>
<keyword evidence="3" id="KW-0328">Glycosyltransferase</keyword>
<gene>
    <name evidence="15" type="ORF">M6B38_209745</name>
</gene>
<comment type="caution">
    <text evidence="15">The sequence shown here is derived from an EMBL/GenBank/DDBJ whole genome shotgun (WGS) entry which is preliminary data.</text>
</comment>
<feature type="region of interest" description="Disordered" evidence="14">
    <location>
        <begin position="81"/>
        <end position="111"/>
    </location>
</feature>
<evidence type="ECO:0000256" key="1">
    <source>
        <dbReference type="ARBA" id="ARBA00004323"/>
    </source>
</evidence>
<evidence type="ECO:0000256" key="14">
    <source>
        <dbReference type="SAM" id="MobiDB-lite"/>
    </source>
</evidence>
<dbReference type="Pfam" id="PF03360">
    <property type="entry name" value="Glyco_transf_43"/>
    <property type="match status" value="1"/>
</dbReference>
<evidence type="ECO:0000256" key="8">
    <source>
        <dbReference type="ARBA" id="ARBA00023034"/>
    </source>
</evidence>
<evidence type="ECO:0000256" key="13">
    <source>
        <dbReference type="RuleBase" id="RU363127"/>
    </source>
</evidence>
<dbReference type="GO" id="GO:0009834">
    <property type="term" value="P:plant-type secondary cell wall biogenesis"/>
    <property type="evidence" value="ECO:0007669"/>
    <property type="project" value="TreeGrafter"/>
</dbReference>
<name>A0AAX6E3J2_IRIPA</name>
<evidence type="ECO:0000313" key="16">
    <source>
        <dbReference type="Proteomes" id="UP001140949"/>
    </source>
</evidence>
<evidence type="ECO:0000256" key="12">
    <source>
        <dbReference type="PIRSR" id="PIRSR605027-4"/>
    </source>
</evidence>
<reference evidence="15" key="2">
    <citation type="submission" date="2023-04" db="EMBL/GenBank/DDBJ databases">
        <authorList>
            <person name="Bruccoleri R.E."/>
            <person name="Oakeley E.J."/>
            <person name="Faust A.-M."/>
            <person name="Dessus-Babus S."/>
            <person name="Altorfer M."/>
            <person name="Burckhardt D."/>
            <person name="Oertli M."/>
            <person name="Naumann U."/>
            <person name="Petersen F."/>
            <person name="Wong J."/>
        </authorList>
    </citation>
    <scope>NUCLEOTIDE SEQUENCE</scope>
    <source>
        <strain evidence="15">GSM-AAB239-AS_SAM_17_03QT</strain>
        <tissue evidence="15">Leaf</tissue>
    </source>
</reference>
<evidence type="ECO:0000313" key="15">
    <source>
        <dbReference type="EMBL" id="KAJ6798540.1"/>
    </source>
</evidence>
<dbReference type="CDD" id="cd00218">
    <property type="entry name" value="GlcAT-I"/>
    <property type="match status" value="1"/>
</dbReference>
<dbReference type="FunFam" id="3.90.550.10:FF:000084">
    <property type="entry name" value="Glycosyltransferases"/>
    <property type="match status" value="1"/>
</dbReference>
<reference evidence="15" key="1">
    <citation type="journal article" date="2023" name="GigaByte">
        <title>Genome assembly of the bearded iris, Iris pallida Lam.</title>
        <authorList>
            <person name="Bruccoleri R.E."/>
            <person name="Oakeley E.J."/>
            <person name="Faust A.M.E."/>
            <person name="Altorfer M."/>
            <person name="Dessus-Babus S."/>
            <person name="Burckhardt D."/>
            <person name="Oertli M."/>
            <person name="Naumann U."/>
            <person name="Petersen F."/>
            <person name="Wong J."/>
        </authorList>
    </citation>
    <scope>NUCLEOTIDE SEQUENCE</scope>
    <source>
        <strain evidence="15">GSM-AAB239-AS_SAM_17_03QT</strain>
    </source>
</reference>
<dbReference type="EC" id="2.4.-.-" evidence="13"/>
<evidence type="ECO:0000256" key="6">
    <source>
        <dbReference type="ARBA" id="ARBA00022968"/>
    </source>
</evidence>
<keyword evidence="9 13" id="KW-0472">Membrane</keyword>
<dbReference type="InterPro" id="IPR029044">
    <property type="entry name" value="Nucleotide-diphossugar_trans"/>
</dbReference>
<comment type="subcellular location">
    <subcellularLocation>
        <location evidence="1 13">Golgi apparatus membrane</location>
        <topology evidence="1 13">Single-pass type II membrane protein</topology>
    </subcellularLocation>
</comment>
<dbReference type="InterPro" id="IPR005027">
    <property type="entry name" value="Glyco_trans_43"/>
</dbReference>
<keyword evidence="10" id="KW-0325">Glycoprotein</keyword>
<evidence type="ECO:0000256" key="5">
    <source>
        <dbReference type="ARBA" id="ARBA00022692"/>
    </source>
</evidence>
<comment type="similarity">
    <text evidence="2 13">Belongs to the glycosyltransferase 43 family.</text>
</comment>
<sequence>MGSVDRSKKRVQLWKKAALRFSLFFVMGFFTGFAPTSTAPLFSGHADAYRTAVKNLGISAKPSEAPHKPAGAGLNRSLMMSKTSPAKTPSTANTSTEPLPRADDDDDREEPARDLVMVVTTTRSGDRLQGPLLRRLAGTLKLVPPPLLWLVVEAAVGVAETAGVLRDTGVMYRHLTYKENFTDPGAETDHQRNVALGHIDFHRLTGIVHFADVANVYDLEFFEEIRKIEVFGAWAVATVSASRKGVVVEGPVCSSTRVVGWQSKDLSGGKIEGTRNATKPTRLNIFGFAFNSSILWDPERWGRSLSVPDTSQDSVKFVQEVVLEDESKLRGIPNDCTKVMLWHLTDQGAPLLLTPIKSKTKGR</sequence>
<keyword evidence="16" id="KW-1185">Reference proteome</keyword>
<dbReference type="PANTHER" id="PTHR10896:SF59">
    <property type="entry name" value="BETA-1,4-XYLOSYLTRANSFERASE IRX9"/>
    <property type="match status" value="1"/>
</dbReference>
<comment type="function">
    <text evidence="13">Involved in the synthesis of glucuronoxylan hemicellulose in secondary cell walls.</text>
</comment>
<keyword evidence="7 13" id="KW-1133">Transmembrane helix</keyword>
<evidence type="ECO:0000256" key="9">
    <source>
        <dbReference type="ARBA" id="ARBA00023136"/>
    </source>
</evidence>
<feature type="compositionally biased region" description="Polar residues" evidence="14">
    <location>
        <begin position="81"/>
        <end position="96"/>
    </location>
</feature>
<evidence type="ECO:0000256" key="3">
    <source>
        <dbReference type="ARBA" id="ARBA00022676"/>
    </source>
</evidence>
<feature type="site" description="Interaction with galactose moiety of substrate glycoprotein" evidence="12">
    <location>
        <position position="249"/>
    </location>
</feature>
<keyword evidence="4 13" id="KW-0808">Transferase</keyword>